<dbReference type="STRING" id="1227456.C450_01609"/>
<keyword evidence="2" id="KW-0012">Acyltransferase</keyword>
<evidence type="ECO:0000259" key="4">
    <source>
        <dbReference type="PROSITE" id="PS51186"/>
    </source>
</evidence>
<dbReference type="EMBL" id="AOME01000013">
    <property type="protein sequence ID" value="EMA55422.1"/>
    <property type="molecule type" value="Genomic_DNA"/>
</dbReference>
<comment type="caution">
    <text evidence="5">The sequence shown here is derived from an EMBL/GenBank/DDBJ whole genome shotgun (WGS) entry which is preliminary data.</text>
</comment>
<feature type="domain" description="N-acetyltransferase" evidence="4">
    <location>
        <begin position="12"/>
        <end position="169"/>
    </location>
</feature>
<keyword evidence="1 5" id="KW-0808">Transferase</keyword>
<dbReference type="InterPro" id="IPR000182">
    <property type="entry name" value="GNAT_dom"/>
</dbReference>
<dbReference type="PROSITE" id="PS51186">
    <property type="entry name" value="GNAT"/>
    <property type="match status" value="1"/>
</dbReference>
<proteinExistence type="inferred from homology"/>
<sequence length="178" mass="19765">MTGAVFIEGERVTLRTRERGDAEFRRDHVNDPRLRTVLGTEAPQNLTYEEAAFEQTSTDDDALRLIVCADGERAGHISLWITDRTVGEAEVGLWLTPEQQGKGYGTDATRSLISHGFEQLNLHRITAEGVLETNDGSIRILDSLGFAREGEHTDGAFADGEYLDTYDYAVLDTDWTGN</sequence>
<dbReference type="Pfam" id="PF13302">
    <property type="entry name" value="Acetyltransf_3"/>
    <property type="match status" value="1"/>
</dbReference>
<dbReference type="Proteomes" id="UP000011625">
    <property type="component" value="Unassembled WGS sequence"/>
</dbReference>
<dbReference type="PATRIC" id="fig|1227456.3.peg.337"/>
<dbReference type="OrthoDB" id="120213at2157"/>
<comment type="similarity">
    <text evidence="3">Belongs to the acetyltransferase family. RimJ subfamily.</text>
</comment>
<protein>
    <submittedName>
        <fullName evidence="5">GCN5-like N-acetyltransferase</fullName>
    </submittedName>
</protein>
<evidence type="ECO:0000313" key="5">
    <source>
        <dbReference type="EMBL" id="EMA55422.1"/>
    </source>
</evidence>
<name>M0NBS2_9EURY</name>
<dbReference type="SUPFAM" id="SSF55729">
    <property type="entry name" value="Acyl-CoA N-acyltransferases (Nat)"/>
    <property type="match status" value="1"/>
</dbReference>
<dbReference type="InterPro" id="IPR051531">
    <property type="entry name" value="N-acetyltransferase"/>
</dbReference>
<dbReference type="AlphaFoldDB" id="M0NBS2"/>
<evidence type="ECO:0000256" key="2">
    <source>
        <dbReference type="ARBA" id="ARBA00023315"/>
    </source>
</evidence>
<organism evidence="5 6">
    <name type="scientific">Halococcus salifodinae DSM 8989</name>
    <dbReference type="NCBI Taxonomy" id="1227456"/>
    <lineage>
        <taxon>Archaea</taxon>
        <taxon>Methanobacteriati</taxon>
        <taxon>Methanobacteriota</taxon>
        <taxon>Stenosarchaea group</taxon>
        <taxon>Halobacteria</taxon>
        <taxon>Halobacteriales</taxon>
        <taxon>Halococcaceae</taxon>
        <taxon>Halococcus</taxon>
    </lineage>
</organism>
<dbReference type="GO" id="GO:0016747">
    <property type="term" value="F:acyltransferase activity, transferring groups other than amino-acyl groups"/>
    <property type="evidence" value="ECO:0007669"/>
    <property type="project" value="InterPro"/>
</dbReference>
<accession>M0NBS2</accession>
<evidence type="ECO:0000313" key="6">
    <source>
        <dbReference type="Proteomes" id="UP000011625"/>
    </source>
</evidence>
<keyword evidence="6" id="KW-1185">Reference proteome</keyword>
<dbReference type="InterPro" id="IPR016181">
    <property type="entry name" value="Acyl_CoA_acyltransferase"/>
</dbReference>
<evidence type="ECO:0000256" key="1">
    <source>
        <dbReference type="ARBA" id="ARBA00022679"/>
    </source>
</evidence>
<gene>
    <name evidence="5" type="ORF">C450_01609</name>
</gene>
<reference evidence="5 6" key="1">
    <citation type="journal article" date="2014" name="PLoS Genet.">
        <title>Phylogenetically driven sequencing of extremely halophilic archaea reveals strategies for static and dynamic osmo-response.</title>
        <authorList>
            <person name="Becker E.A."/>
            <person name="Seitzer P.M."/>
            <person name="Tritt A."/>
            <person name="Larsen D."/>
            <person name="Krusor M."/>
            <person name="Yao A.I."/>
            <person name="Wu D."/>
            <person name="Madern D."/>
            <person name="Eisen J.A."/>
            <person name="Darling A.E."/>
            <person name="Facciotti M.T."/>
        </authorList>
    </citation>
    <scope>NUCLEOTIDE SEQUENCE [LARGE SCALE GENOMIC DNA]</scope>
    <source>
        <strain evidence="5 6">DSM 8989</strain>
    </source>
</reference>
<evidence type="ECO:0000256" key="3">
    <source>
        <dbReference type="ARBA" id="ARBA00038502"/>
    </source>
</evidence>
<dbReference type="CDD" id="cd04301">
    <property type="entry name" value="NAT_SF"/>
    <property type="match status" value="1"/>
</dbReference>
<dbReference type="PANTHER" id="PTHR43792:SF8">
    <property type="entry name" value="[RIBOSOMAL PROTEIN US5]-ALANINE N-ACETYLTRANSFERASE"/>
    <property type="match status" value="1"/>
</dbReference>
<dbReference type="PANTHER" id="PTHR43792">
    <property type="entry name" value="GNAT FAMILY, PUTATIVE (AFU_ORTHOLOGUE AFUA_3G00765)-RELATED-RELATED"/>
    <property type="match status" value="1"/>
</dbReference>
<dbReference type="Gene3D" id="3.40.630.30">
    <property type="match status" value="1"/>
</dbReference>
<dbReference type="RefSeq" id="WP_005039178.1">
    <property type="nucleotide sequence ID" value="NZ_AOME01000013.1"/>
</dbReference>